<dbReference type="InterPro" id="IPR036880">
    <property type="entry name" value="Kunitz_BPTI_sf"/>
</dbReference>
<keyword evidence="2" id="KW-0722">Serine protease inhibitor</keyword>
<reference evidence="7 8" key="1">
    <citation type="submission" date="2013-12" db="EMBL/GenBank/DDBJ databases">
        <title>Draft genome of the parsitic nematode Ancylostoma duodenale.</title>
        <authorList>
            <person name="Mitreva M."/>
        </authorList>
    </citation>
    <scope>NUCLEOTIDE SEQUENCE [LARGE SCALE GENOMIC DNA]</scope>
    <source>
        <strain evidence="7 8">Zhejiang</strain>
    </source>
</reference>
<evidence type="ECO:0000259" key="6">
    <source>
        <dbReference type="PROSITE" id="PS50279"/>
    </source>
</evidence>
<evidence type="ECO:0000256" key="1">
    <source>
        <dbReference type="ARBA" id="ARBA00022690"/>
    </source>
</evidence>
<dbReference type="PROSITE" id="PS00280">
    <property type="entry name" value="BPTI_KUNITZ_1"/>
    <property type="match status" value="1"/>
</dbReference>
<evidence type="ECO:0000256" key="3">
    <source>
        <dbReference type="ARBA" id="ARBA00023157"/>
    </source>
</evidence>
<dbReference type="Gene3D" id="4.10.410.10">
    <property type="entry name" value="Pancreatic trypsin inhibitor Kunitz domain"/>
    <property type="match status" value="1"/>
</dbReference>
<protein>
    <submittedName>
        <fullName evidence="7">Kunitz/Bovine pancreatic trypsin inhibitor domain protein</fullName>
    </submittedName>
</protein>
<organism evidence="7 8">
    <name type="scientific">Ancylostoma duodenale</name>
    <dbReference type="NCBI Taxonomy" id="51022"/>
    <lineage>
        <taxon>Eukaryota</taxon>
        <taxon>Metazoa</taxon>
        <taxon>Ecdysozoa</taxon>
        <taxon>Nematoda</taxon>
        <taxon>Chromadorea</taxon>
        <taxon>Rhabditida</taxon>
        <taxon>Rhabditina</taxon>
        <taxon>Rhabditomorpha</taxon>
        <taxon>Strongyloidea</taxon>
        <taxon>Ancylostomatidae</taxon>
        <taxon>Ancylostomatinae</taxon>
        <taxon>Ancylostoma</taxon>
    </lineage>
</organism>
<dbReference type="InterPro" id="IPR002223">
    <property type="entry name" value="Kunitz_BPTI"/>
</dbReference>
<dbReference type="PRINTS" id="PR00759">
    <property type="entry name" value="BASICPTASE"/>
</dbReference>
<feature type="domain" description="BPTI/Kunitz inhibitor" evidence="6">
    <location>
        <begin position="45"/>
        <end position="95"/>
    </location>
</feature>
<keyword evidence="1" id="KW-0646">Protease inhibitor</keyword>
<accession>A0A0C2GDE3</accession>
<evidence type="ECO:0000256" key="2">
    <source>
        <dbReference type="ARBA" id="ARBA00022900"/>
    </source>
</evidence>
<evidence type="ECO:0000313" key="8">
    <source>
        <dbReference type="Proteomes" id="UP000054047"/>
    </source>
</evidence>
<name>A0A0C2GDE3_9BILA</name>
<dbReference type="InterPro" id="IPR020901">
    <property type="entry name" value="Prtase_inh_Kunz-CS"/>
</dbReference>
<dbReference type="OrthoDB" id="5871431at2759"/>
<comment type="function">
    <text evidence="5">Serine protease inhibitor that inhibits trypsin at a molar ratio of 1:1.</text>
</comment>
<dbReference type="Proteomes" id="UP000054047">
    <property type="component" value="Unassembled WGS sequence"/>
</dbReference>
<sequence>MSATLRSSHVCLSLSIRITNQSRNNVTGPENTMRSSPAFSLDELCKKELETGPCRAAFRRYGYSTKESKCVQFIYGGCKGNDNNFETIEECQKKCA</sequence>
<comment type="similarity">
    <text evidence="4">Belongs to the venom Kunitz-type family. 01 (intermediate) subfamily.</text>
</comment>
<proteinExistence type="inferred from homology"/>
<keyword evidence="8" id="KW-1185">Reference proteome</keyword>
<dbReference type="Pfam" id="PF00014">
    <property type="entry name" value="Kunitz_BPTI"/>
    <property type="match status" value="1"/>
</dbReference>
<keyword evidence="3" id="KW-1015">Disulfide bond</keyword>
<evidence type="ECO:0000256" key="5">
    <source>
        <dbReference type="ARBA" id="ARBA00093388"/>
    </source>
</evidence>
<dbReference type="FunFam" id="4.10.410.10:FF:000004">
    <property type="entry name" value="Tissue factor pathway inhibitor"/>
    <property type="match status" value="1"/>
</dbReference>
<dbReference type="GO" id="GO:0004867">
    <property type="term" value="F:serine-type endopeptidase inhibitor activity"/>
    <property type="evidence" value="ECO:0007669"/>
    <property type="project" value="UniProtKB-KW"/>
</dbReference>
<evidence type="ECO:0000256" key="4">
    <source>
        <dbReference type="ARBA" id="ARBA00049646"/>
    </source>
</evidence>
<dbReference type="PROSITE" id="PS50279">
    <property type="entry name" value="BPTI_KUNITZ_2"/>
    <property type="match status" value="1"/>
</dbReference>
<dbReference type="CDD" id="cd00109">
    <property type="entry name" value="Kunitz-type"/>
    <property type="match status" value="1"/>
</dbReference>
<gene>
    <name evidence="7" type="ORF">ANCDUO_10605</name>
</gene>
<dbReference type="SMART" id="SM00131">
    <property type="entry name" value="KU"/>
    <property type="match status" value="1"/>
</dbReference>
<evidence type="ECO:0000313" key="7">
    <source>
        <dbReference type="EMBL" id="KIH59175.1"/>
    </source>
</evidence>
<dbReference type="EMBL" id="KN732251">
    <property type="protein sequence ID" value="KIH59175.1"/>
    <property type="molecule type" value="Genomic_DNA"/>
</dbReference>
<dbReference type="PANTHER" id="PTHR47247">
    <property type="entry name" value="KUNITZ-TYPE PROTEASE INHIBITOR 2"/>
    <property type="match status" value="1"/>
</dbReference>
<dbReference type="AlphaFoldDB" id="A0A0C2GDE3"/>
<dbReference type="SUPFAM" id="SSF57362">
    <property type="entry name" value="BPTI-like"/>
    <property type="match status" value="1"/>
</dbReference>
<dbReference type="PANTHER" id="PTHR47247:SF1">
    <property type="entry name" value="KUNITZ-TYPE PROTEASE INHIBITOR 2"/>
    <property type="match status" value="1"/>
</dbReference>